<comment type="caution">
    <text evidence="2">The sequence shown here is derived from an EMBL/GenBank/DDBJ whole genome shotgun (WGS) entry which is preliminary data.</text>
</comment>
<accession>A0ABQ4CMF4</accession>
<reference evidence="2 3" key="1">
    <citation type="submission" date="2021-01" db="EMBL/GenBank/DDBJ databases">
        <title>Whole genome shotgun sequence of Asanoa siamensis NBRC 107932.</title>
        <authorList>
            <person name="Komaki H."/>
            <person name="Tamura T."/>
        </authorList>
    </citation>
    <scope>NUCLEOTIDE SEQUENCE [LARGE SCALE GENOMIC DNA]</scope>
    <source>
        <strain evidence="2 3">NBRC 107932</strain>
    </source>
</reference>
<evidence type="ECO:0000256" key="1">
    <source>
        <dbReference type="SAM" id="MobiDB-lite"/>
    </source>
</evidence>
<dbReference type="EMBL" id="BONE01000011">
    <property type="protein sequence ID" value="GIF72462.1"/>
    <property type="molecule type" value="Genomic_DNA"/>
</dbReference>
<sequence>MRDRATPGWMNGFPGVAGAGATRRIGWQERPGSPRAPCRTTAAKAVGRRGSRRIVAIPVSG</sequence>
<feature type="region of interest" description="Disordered" evidence="1">
    <location>
        <begin position="1"/>
        <end position="20"/>
    </location>
</feature>
<keyword evidence="3" id="KW-1185">Reference proteome</keyword>
<dbReference type="Proteomes" id="UP000604117">
    <property type="component" value="Unassembled WGS sequence"/>
</dbReference>
<gene>
    <name evidence="2" type="ORF">Asi02nite_19800</name>
</gene>
<evidence type="ECO:0000313" key="2">
    <source>
        <dbReference type="EMBL" id="GIF72462.1"/>
    </source>
</evidence>
<proteinExistence type="predicted"/>
<name>A0ABQ4CMF4_9ACTN</name>
<evidence type="ECO:0000313" key="3">
    <source>
        <dbReference type="Proteomes" id="UP000604117"/>
    </source>
</evidence>
<feature type="region of interest" description="Disordered" evidence="1">
    <location>
        <begin position="28"/>
        <end position="49"/>
    </location>
</feature>
<organism evidence="2 3">
    <name type="scientific">Asanoa siamensis</name>
    <dbReference type="NCBI Taxonomy" id="926357"/>
    <lineage>
        <taxon>Bacteria</taxon>
        <taxon>Bacillati</taxon>
        <taxon>Actinomycetota</taxon>
        <taxon>Actinomycetes</taxon>
        <taxon>Micromonosporales</taxon>
        <taxon>Micromonosporaceae</taxon>
        <taxon>Asanoa</taxon>
    </lineage>
</organism>
<protein>
    <submittedName>
        <fullName evidence="2">Uncharacterized protein</fullName>
    </submittedName>
</protein>